<dbReference type="Proteomes" id="UP001230268">
    <property type="component" value="Unassembled WGS sequence"/>
</dbReference>
<evidence type="ECO:0000259" key="3">
    <source>
        <dbReference type="Pfam" id="PF04840"/>
    </source>
</evidence>
<dbReference type="GO" id="GO:0042144">
    <property type="term" value="P:vacuole fusion, non-autophagic"/>
    <property type="evidence" value="ECO:0007669"/>
    <property type="project" value="TreeGrafter"/>
</dbReference>
<dbReference type="InterPro" id="IPR038132">
    <property type="entry name" value="Vps16_C_sf"/>
</dbReference>
<reference evidence="5" key="1">
    <citation type="submission" date="2023-08" db="EMBL/GenBank/DDBJ databases">
        <title>Draft sequence of the Babesia gibsoni genome.</title>
        <authorList>
            <person name="Yamagishi J.Y."/>
            <person name="Xuan X.X."/>
        </authorList>
    </citation>
    <scope>NUCLEOTIDE SEQUENCE</scope>
    <source>
        <strain evidence="5">Azabu</strain>
    </source>
</reference>
<protein>
    <recommendedName>
        <fullName evidence="7">Vacuolar protein sorting-associated protein 16 homolog</fullName>
    </recommendedName>
</protein>
<dbReference type="InterPro" id="IPR006925">
    <property type="entry name" value="Vps16_C"/>
</dbReference>
<dbReference type="InterPro" id="IPR006926">
    <property type="entry name" value="Vps16_N"/>
</dbReference>
<dbReference type="Pfam" id="PF04840">
    <property type="entry name" value="Vps16_C"/>
    <property type="match status" value="1"/>
</dbReference>
<dbReference type="GO" id="GO:0005768">
    <property type="term" value="C:endosome"/>
    <property type="evidence" value="ECO:0007669"/>
    <property type="project" value="TreeGrafter"/>
</dbReference>
<evidence type="ECO:0000256" key="1">
    <source>
        <dbReference type="ARBA" id="ARBA00009250"/>
    </source>
</evidence>
<dbReference type="Gene3D" id="1.10.150.780">
    <property type="entry name" value="Vps16, C-terminal region"/>
    <property type="match status" value="1"/>
</dbReference>
<dbReference type="PANTHER" id="PTHR12811">
    <property type="entry name" value="VACUOLAR PROTEIN SORTING VPS16"/>
    <property type="match status" value="1"/>
</dbReference>
<dbReference type="InterPro" id="IPR016534">
    <property type="entry name" value="VPS16"/>
</dbReference>
<gene>
    <name evidence="5" type="ORF">BgAZ_200580</name>
</gene>
<dbReference type="GO" id="GO:0003779">
    <property type="term" value="F:actin binding"/>
    <property type="evidence" value="ECO:0007669"/>
    <property type="project" value="TreeGrafter"/>
</dbReference>
<feature type="domain" description="Vps16 C-terminal" evidence="3">
    <location>
        <begin position="775"/>
        <end position="868"/>
    </location>
</feature>
<keyword evidence="6" id="KW-1185">Reference proteome</keyword>
<feature type="domain" description="Vps16 N-terminal" evidence="4">
    <location>
        <begin position="29"/>
        <end position="425"/>
    </location>
</feature>
<feature type="compositionally biased region" description="Basic and acidic residues" evidence="2">
    <location>
        <begin position="450"/>
        <end position="470"/>
    </location>
</feature>
<organism evidence="5 6">
    <name type="scientific">Babesia gibsoni</name>
    <dbReference type="NCBI Taxonomy" id="33632"/>
    <lineage>
        <taxon>Eukaryota</taxon>
        <taxon>Sar</taxon>
        <taxon>Alveolata</taxon>
        <taxon>Apicomplexa</taxon>
        <taxon>Aconoidasida</taxon>
        <taxon>Piroplasmida</taxon>
        <taxon>Babesiidae</taxon>
        <taxon>Babesia</taxon>
    </lineage>
</organism>
<dbReference type="Pfam" id="PF04841">
    <property type="entry name" value="Vps16_N"/>
    <property type="match status" value="1"/>
</dbReference>
<evidence type="ECO:0008006" key="7">
    <source>
        <dbReference type="Google" id="ProtNLM"/>
    </source>
</evidence>
<evidence type="ECO:0000259" key="4">
    <source>
        <dbReference type="Pfam" id="PF04841"/>
    </source>
</evidence>
<evidence type="ECO:0000256" key="2">
    <source>
        <dbReference type="SAM" id="MobiDB-lite"/>
    </source>
</evidence>
<proteinExistence type="inferred from homology"/>
<dbReference type="GO" id="GO:0005765">
    <property type="term" value="C:lysosomal membrane"/>
    <property type="evidence" value="ECO:0007669"/>
    <property type="project" value="TreeGrafter"/>
</dbReference>
<dbReference type="GO" id="GO:0016197">
    <property type="term" value="P:endosomal transport"/>
    <property type="evidence" value="ECO:0007669"/>
    <property type="project" value="TreeGrafter"/>
</dbReference>
<evidence type="ECO:0000313" key="5">
    <source>
        <dbReference type="EMBL" id="KAK1443182.1"/>
    </source>
</evidence>
<name>A0AAD8LKC9_BABGI</name>
<dbReference type="AlphaFoldDB" id="A0AAD8LKC9"/>
<evidence type="ECO:0000313" key="6">
    <source>
        <dbReference type="Proteomes" id="UP001230268"/>
    </source>
</evidence>
<dbReference type="PANTHER" id="PTHR12811:SF0">
    <property type="entry name" value="VACUOLAR PROTEIN SORTING-ASSOCIATED PROTEIN 16 HOMOLOG"/>
    <property type="match status" value="1"/>
</dbReference>
<comment type="caution">
    <text evidence="5">The sequence shown here is derived from an EMBL/GenBank/DDBJ whole genome shotgun (WGS) entry which is preliminary data.</text>
</comment>
<accession>A0AAD8LKC9</accession>
<dbReference type="EMBL" id="JAVEPI010000002">
    <property type="protein sequence ID" value="KAK1443182.1"/>
    <property type="molecule type" value="Genomic_DNA"/>
</dbReference>
<comment type="similarity">
    <text evidence="1">Belongs to the VPS16 family.</text>
</comment>
<feature type="region of interest" description="Disordered" evidence="2">
    <location>
        <begin position="450"/>
        <end position="474"/>
    </location>
</feature>
<sequence length="944" mass="105799">MKDRIKMQNWHAVGELKLHRDAWSVSNVQWRLYQGDVCTVAPLGALVGILSNTMDANKSYPSNVKCHLRIFNGSTCETVTTVPWSVRMDTLLSLQWSDSMLLAAVFENACVRVFSGNGDLMHHFYLFFKEENAKATHIASSMVTLNTWGGGVVYVSKETRKLYLQHGFESVDCVNIDVGEYAEKITAMGVIPNEDFRKCIIVFTTDDGVFSIPIGDVMKCKSQEQFTKFITPINLSRNAVYNKVSACSHPAPGASEIYFALHNTETGGIASIKYKNGIIEALWEDVFEGFSDVYIVGDGVLALEGGMKITFTLGNTQVANFGINPIAVSSEVGGGIRVFTSKTVEFYKMVSRSMERVFEQGPFDPAAMLVKTYEMFNESDVKACDSLRMIRNDIEEAVETCLDAAEESWDISTAALLLNTALFGRYASSVCKEALDDPLEEEKMMDAVKGLERPPEDETIPSKEELDKGHSSTLKETVSIETTYLSEEDVSDRCRRAISLLRVVRGIKDHQCHIRTNISQLLAFGTRALVILLSAIRCHFLAIRIAGFLGIGKKDILLNWVRTRVKLGGYMTDGELVEAIIKTIGSYAGVVVPYSDIAIAVAKEKRETLALALLDKERCMLKRFRVMCKWKELKKAASIAADACNPLFAAYVIQEATDGANLEKIVDIANNNTFIRDLFIKQCKLNKDYKLLQLFYERTDDIMKAGLNAVNQSLVYLHREEPEERPIKSSMQQLFSHFSNRKDENSEDHTTWLSFASSFFDSISTSKNKYKPTVVENAKIWKDRISQQMALIDAQVSLEKDPNVKELGLVGRSLMETVYILYRNDMASHANSLMKRFKIPFNQYWRCRIAALCEVQNINELIKMSTDKTAQAQQNTVKIGNGAIDIVIDALVSLGATSSVENLVATLKPQHQQQWRNKLNERAGGTDQQEDASILSKLSQRLWS</sequence>
<dbReference type="GO" id="GO:0006886">
    <property type="term" value="P:intracellular protein transport"/>
    <property type="evidence" value="ECO:0007669"/>
    <property type="project" value="InterPro"/>
</dbReference>
<dbReference type="GO" id="GO:0030897">
    <property type="term" value="C:HOPS complex"/>
    <property type="evidence" value="ECO:0007669"/>
    <property type="project" value="TreeGrafter"/>
</dbReference>